<evidence type="ECO:0000256" key="2">
    <source>
        <dbReference type="ARBA" id="ARBA00022475"/>
    </source>
</evidence>
<accession>A0ABP8HIC5</accession>
<sequence length="789" mass="87553">MFKNYLVTAIRSLKRHKLFTVLNIFGLATGLTCSILIFLWVQDERSYDNFNDNAAQIYRLTAKVSDVEVAVVPPPVAPTLKQQVPAVKSYTTVVPLQTFITIGNRKFDEKNLLYAAPNFLQMFNYPLLQGDKATVLTRPDGVVLTASTAKKYFGSVNAIGKVIHADNDINGTNYVVTGILKDVPRNSHLQFDMLLPIELYNRSNGDVWDNFDVYSYVELDKRFNATPSAIAALQKQTTEIHTLNDKTHTKSTFTLQPLSDIHLKSRLMLDVAGQGNNQHVNIFTLVAIFILLIACINFMNLATALAGQRAKEVGLRKTIGAMRFRLIIQFLGESLLLAFLALIIALGAALLLLPFFNDLANKSISINLLNLKFIGSLLGIATLVGLISGSYPAFFLSSFKPIKVLKGVKVLSGNKNYFRNGLVIAQFAVSVVLMVSTLVVSSQLNFIRNRDIGFNKQNLLYLQMPKTGDTRNNYQTLKATLGNNTGTGDYTIIEHLPTYLTTGTTNVIWPGKDPRQQTVFPHIGIDENFIKTFGMHIIAGRNFIDNSKADEPNYILNETAVKVMGMTAANAIGQKISSNNQPGEVVGVVKDFNFKPIQQGIEPLILKHTNRGGYVVMRTSPVEIQQVITKLKANFQDVYPNFPFSYGFVDQDLSKLYTAEQQMGQLFNVFSVVSIIISCLGLFGLATFATQKRLKEIGVRRVFGASATGIVAMLAKDFVKLVAAALVVAFPVAWWAMNKWLDNYAYRTQMSWWMFALAGFMAIVIAFLTISYQSIKAALANPIDSLRTE</sequence>
<feature type="transmembrane region" description="Helical" evidence="6">
    <location>
        <begin position="752"/>
        <end position="772"/>
    </location>
</feature>
<feature type="domain" description="ABC3 transporter permease C-terminal" evidence="7">
    <location>
        <begin position="668"/>
        <end position="779"/>
    </location>
</feature>
<feature type="domain" description="MacB-like periplasmic core" evidence="8">
    <location>
        <begin position="421"/>
        <end position="593"/>
    </location>
</feature>
<dbReference type="PANTHER" id="PTHR30572">
    <property type="entry name" value="MEMBRANE COMPONENT OF TRANSPORTER-RELATED"/>
    <property type="match status" value="1"/>
</dbReference>
<feature type="domain" description="MacB-like periplasmic core" evidence="8">
    <location>
        <begin position="20"/>
        <end position="220"/>
    </location>
</feature>
<proteinExistence type="predicted"/>
<keyword evidence="3 6" id="KW-0812">Transmembrane</keyword>
<evidence type="ECO:0000256" key="4">
    <source>
        <dbReference type="ARBA" id="ARBA00022989"/>
    </source>
</evidence>
<gene>
    <name evidence="9" type="ORF">GCM10023149_50700</name>
</gene>
<organism evidence="9 10">
    <name type="scientific">Mucilaginibacter gynuensis</name>
    <dbReference type="NCBI Taxonomy" id="1302236"/>
    <lineage>
        <taxon>Bacteria</taxon>
        <taxon>Pseudomonadati</taxon>
        <taxon>Bacteroidota</taxon>
        <taxon>Sphingobacteriia</taxon>
        <taxon>Sphingobacteriales</taxon>
        <taxon>Sphingobacteriaceae</taxon>
        <taxon>Mucilaginibacter</taxon>
    </lineage>
</organism>
<feature type="transmembrane region" description="Helical" evidence="6">
    <location>
        <begin position="666"/>
        <end position="690"/>
    </location>
</feature>
<dbReference type="Pfam" id="PF12704">
    <property type="entry name" value="MacB_PCD"/>
    <property type="match status" value="2"/>
</dbReference>
<keyword evidence="5 6" id="KW-0472">Membrane</keyword>
<evidence type="ECO:0000256" key="3">
    <source>
        <dbReference type="ARBA" id="ARBA00022692"/>
    </source>
</evidence>
<evidence type="ECO:0000256" key="6">
    <source>
        <dbReference type="SAM" id="Phobius"/>
    </source>
</evidence>
<evidence type="ECO:0000259" key="8">
    <source>
        <dbReference type="Pfam" id="PF12704"/>
    </source>
</evidence>
<dbReference type="Pfam" id="PF02687">
    <property type="entry name" value="FtsX"/>
    <property type="match status" value="2"/>
</dbReference>
<keyword evidence="10" id="KW-1185">Reference proteome</keyword>
<evidence type="ECO:0000313" key="9">
    <source>
        <dbReference type="EMBL" id="GAA4339777.1"/>
    </source>
</evidence>
<feature type="transmembrane region" description="Helical" evidence="6">
    <location>
        <begin position="21"/>
        <end position="41"/>
    </location>
</feature>
<feature type="domain" description="ABC3 transporter permease C-terminal" evidence="7">
    <location>
        <begin position="285"/>
        <end position="398"/>
    </location>
</feature>
<protein>
    <submittedName>
        <fullName evidence="9">ABC transporter permease</fullName>
    </submittedName>
</protein>
<feature type="transmembrane region" description="Helical" evidence="6">
    <location>
        <begin position="373"/>
        <end position="396"/>
    </location>
</feature>
<evidence type="ECO:0000313" key="10">
    <source>
        <dbReference type="Proteomes" id="UP001500582"/>
    </source>
</evidence>
<keyword evidence="2" id="KW-1003">Cell membrane</keyword>
<dbReference type="InterPro" id="IPR050250">
    <property type="entry name" value="Macrolide_Exporter_MacB"/>
</dbReference>
<evidence type="ECO:0000256" key="1">
    <source>
        <dbReference type="ARBA" id="ARBA00004651"/>
    </source>
</evidence>
<dbReference type="Proteomes" id="UP001500582">
    <property type="component" value="Unassembled WGS sequence"/>
</dbReference>
<dbReference type="InterPro" id="IPR003838">
    <property type="entry name" value="ABC3_permease_C"/>
</dbReference>
<evidence type="ECO:0000256" key="5">
    <source>
        <dbReference type="ARBA" id="ARBA00023136"/>
    </source>
</evidence>
<dbReference type="RefSeq" id="WP_345214025.1">
    <property type="nucleotide sequence ID" value="NZ_BAABFT010000024.1"/>
</dbReference>
<keyword evidence="4 6" id="KW-1133">Transmembrane helix</keyword>
<feature type="transmembrane region" description="Helical" evidence="6">
    <location>
        <begin position="417"/>
        <end position="440"/>
    </location>
</feature>
<comment type="subcellular location">
    <subcellularLocation>
        <location evidence="1">Cell membrane</location>
        <topology evidence="1">Multi-pass membrane protein</topology>
    </subcellularLocation>
</comment>
<dbReference type="EMBL" id="BAABFT010000024">
    <property type="protein sequence ID" value="GAA4339777.1"/>
    <property type="molecule type" value="Genomic_DNA"/>
</dbReference>
<dbReference type="PANTHER" id="PTHR30572:SF18">
    <property type="entry name" value="ABC-TYPE MACROLIDE FAMILY EXPORT SYSTEM PERMEASE COMPONENT 2"/>
    <property type="match status" value="1"/>
</dbReference>
<feature type="transmembrane region" description="Helical" evidence="6">
    <location>
        <begin position="282"/>
        <end position="305"/>
    </location>
</feature>
<name>A0ABP8HIC5_9SPHI</name>
<feature type="transmembrane region" description="Helical" evidence="6">
    <location>
        <begin position="326"/>
        <end position="353"/>
    </location>
</feature>
<comment type="caution">
    <text evidence="9">The sequence shown here is derived from an EMBL/GenBank/DDBJ whole genome shotgun (WGS) entry which is preliminary data.</text>
</comment>
<evidence type="ECO:0000259" key="7">
    <source>
        <dbReference type="Pfam" id="PF02687"/>
    </source>
</evidence>
<reference evidence="10" key="1">
    <citation type="journal article" date="2019" name="Int. J. Syst. Evol. Microbiol.">
        <title>The Global Catalogue of Microorganisms (GCM) 10K type strain sequencing project: providing services to taxonomists for standard genome sequencing and annotation.</title>
        <authorList>
            <consortium name="The Broad Institute Genomics Platform"/>
            <consortium name="The Broad Institute Genome Sequencing Center for Infectious Disease"/>
            <person name="Wu L."/>
            <person name="Ma J."/>
        </authorList>
    </citation>
    <scope>NUCLEOTIDE SEQUENCE [LARGE SCALE GENOMIC DNA]</scope>
    <source>
        <strain evidence="10">JCM 17705</strain>
    </source>
</reference>
<dbReference type="InterPro" id="IPR025857">
    <property type="entry name" value="MacB_PCD"/>
</dbReference>
<feature type="transmembrane region" description="Helical" evidence="6">
    <location>
        <begin position="718"/>
        <end position="737"/>
    </location>
</feature>